<keyword evidence="1" id="KW-0472">Membrane</keyword>
<evidence type="ECO:0000313" key="2">
    <source>
        <dbReference type="EMBL" id="KAK9823429.1"/>
    </source>
</evidence>
<reference evidence="2 3" key="1">
    <citation type="journal article" date="2024" name="Nat. Commun.">
        <title>Phylogenomics reveals the evolutionary origins of lichenization in chlorophyte algae.</title>
        <authorList>
            <person name="Puginier C."/>
            <person name="Libourel C."/>
            <person name="Otte J."/>
            <person name="Skaloud P."/>
            <person name="Haon M."/>
            <person name="Grisel S."/>
            <person name="Petersen M."/>
            <person name="Berrin J.G."/>
            <person name="Delaux P.M."/>
            <person name="Dal Grande F."/>
            <person name="Keller J."/>
        </authorList>
    </citation>
    <scope>NUCLEOTIDE SEQUENCE [LARGE SCALE GENOMIC DNA]</scope>
    <source>
        <strain evidence="2 3">SAG 2043</strain>
    </source>
</reference>
<feature type="transmembrane region" description="Helical" evidence="1">
    <location>
        <begin position="161"/>
        <end position="182"/>
    </location>
</feature>
<keyword evidence="3" id="KW-1185">Reference proteome</keyword>
<keyword evidence="1" id="KW-0812">Transmembrane</keyword>
<dbReference type="PANTHER" id="PTHR33129:SF1">
    <property type="entry name" value="ATP-BINDING PROTEIN"/>
    <property type="match status" value="1"/>
</dbReference>
<dbReference type="InterPro" id="IPR027417">
    <property type="entry name" value="P-loop_NTPase"/>
</dbReference>
<organism evidence="2 3">
    <name type="scientific">[Myrmecia] bisecta</name>
    <dbReference type="NCBI Taxonomy" id="41462"/>
    <lineage>
        <taxon>Eukaryota</taxon>
        <taxon>Viridiplantae</taxon>
        <taxon>Chlorophyta</taxon>
        <taxon>core chlorophytes</taxon>
        <taxon>Trebouxiophyceae</taxon>
        <taxon>Trebouxiales</taxon>
        <taxon>Trebouxiaceae</taxon>
        <taxon>Myrmecia</taxon>
    </lineage>
</organism>
<protein>
    <recommendedName>
        <fullName evidence="4">EF-hand domain-containing protein</fullName>
    </recommendedName>
</protein>
<evidence type="ECO:0008006" key="4">
    <source>
        <dbReference type="Google" id="ProtNLM"/>
    </source>
</evidence>
<dbReference type="EMBL" id="JALJOR010000002">
    <property type="protein sequence ID" value="KAK9823429.1"/>
    <property type="molecule type" value="Genomic_DNA"/>
</dbReference>
<comment type="caution">
    <text evidence="2">The sequence shown here is derived from an EMBL/GenBank/DDBJ whole genome shotgun (WGS) entry which is preliminary data.</text>
</comment>
<dbReference type="InterPro" id="IPR052980">
    <property type="entry name" value="Crinkler_effector"/>
</dbReference>
<dbReference type="AlphaFoldDB" id="A0AAW1QPQ9"/>
<accession>A0AAW1QPQ9</accession>
<evidence type="ECO:0000256" key="1">
    <source>
        <dbReference type="SAM" id="Phobius"/>
    </source>
</evidence>
<proteinExistence type="predicted"/>
<dbReference type="Proteomes" id="UP001489004">
    <property type="component" value="Unassembled WGS sequence"/>
</dbReference>
<dbReference type="PANTHER" id="PTHR33129">
    <property type="entry name" value="PROTEIN KINASE DOMAIN-CONTAINING PROTEIN-RELATED"/>
    <property type="match status" value="1"/>
</dbReference>
<name>A0AAW1QPQ9_9CHLO</name>
<dbReference type="SUPFAM" id="SSF52540">
    <property type="entry name" value="P-loop containing nucleoside triphosphate hydrolases"/>
    <property type="match status" value="1"/>
</dbReference>
<sequence>MGARNRTEREVSTAMACEILLKQQGEGEDAYKEFDTNDKGQLRVADVLKAFDAELVEFETNSGRLKVLSAGNDGWSLASFAAGTKLTLKCRTKQEPLHQRASSPAPAAAIELDTDATTFWQGLKQVKPEPGQFMELPASEAWLGKGHGHQKLLVRKCYPELWAIICVLVASTGNVLLMGTPGTGKTAFQLYVLVLLAAMGKTAVLDWEGVDGRFLFKGDQVWHGPADAFRHELSLRDTWFLVDAKSPPDVNAITLLTTSPRHDLNHNFAKYRADIRYMPTWTLAELQAARPLYPGVEPDLVEELYAKWGGSVRYVLQFAIIPSLQLHLQQAIDGASFHELFVSVGQLDSKREVSHRLVHIEVTSKDYIQHRINFASPYVGQLVGDRLARDSVEAVERFIRSTRDLGDVAAMRGILFERLSHHFMYTREFDMEERDLESNTGLPSYHNSPKERIDLEKGASLQQLKDKAGAYIIPRARNYASIDSLMLPDRAFQCTVSATHPVKSVGLKRVMDETGTDEILLTFVVPPDQFATFKKQEITGVQYAELRRVKQRVCQLPVHI</sequence>
<keyword evidence="1" id="KW-1133">Transmembrane helix</keyword>
<gene>
    <name evidence="2" type="ORF">WJX72_002674</name>
</gene>
<evidence type="ECO:0000313" key="3">
    <source>
        <dbReference type="Proteomes" id="UP001489004"/>
    </source>
</evidence>